<sequence length="313" mass="33426">MSRATRSALVLAALALVAACGEPNTERDASQQPQGATLRVTIGTQAFPEALVLGELWRQALAVNGYTVDLRKAVGPAEDLDQALRDGDIDGYVAYTGTVLSIVAGQEVSGLDPEQTYDAVEDYYDDQDMEVSEPTPFENKDAIAVADAFAEDNGLTSIADLADLAAGDGVRLGARPEFEDLYLGLEGLREVYGLGDVEFTPVELGEQYALLDDGEVDAVDAFTTDPQLRGGGFTLLEDPELLFGSQNVVMVVDEGKLDSIDSDAFMDVIDTVNAQLTEDAMVDMNAEVTDGRGEADVARSFLRRVGLMTPLRG</sequence>
<name>A0ABU5KD51_9ACTN</name>
<organism evidence="3 4">
    <name type="scientific">Nocardioides renjunii</name>
    <dbReference type="NCBI Taxonomy" id="3095075"/>
    <lineage>
        <taxon>Bacteria</taxon>
        <taxon>Bacillati</taxon>
        <taxon>Actinomycetota</taxon>
        <taxon>Actinomycetes</taxon>
        <taxon>Propionibacteriales</taxon>
        <taxon>Nocardioidaceae</taxon>
        <taxon>Nocardioides</taxon>
    </lineage>
</organism>
<gene>
    <name evidence="3" type="ORF">SFC79_14070</name>
</gene>
<dbReference type="Pfam" id="PF04069">
    <property type="entry name" value="OpuAC"/>
    <property type="match status" value="1"/>
</dbReference>
<evidence type="ECO:0000313" key="3">
    <source>
        <dbReference type="EMBL" id="MDZ5662898.1"/>
    </source>
</evidence>
<protein>
    <submittedName>
        <fullName evidence="3">Glycine betaine ABC transporter substrate-binding protein</fullName>
    </submittedName>
</protein>
<dbReference type="PROSITE" id="PS51257">
    <property type="entry name" value="PROKAR_LIPOPROTEIN"/>
    <property type="match status" value="1"/>
</dbReference>
<dbReference type="InterPro" id="IPR007210">
    <property type="entry name" value="ABC_Gly_betaine_transp_sub-bd"/>
</dbReference>
<keyword evidence="1" id="KW-0732">Signal</keyword>
<feature type="signal peptide" evidence="1">
    <location>
        <begin position="1"/>
        <end position="18"/>
    </location>
</feature>
<dbReference type="Gene3D" id="3.40.190.10">
    <property type="entry name" value="Periplasmic binding protein-like II"/>
    <property type="match status" value="1"/>
</dbReference>
<reference evidence="3 4" key="1">
    <citation type="submission" date="2023-11" db="EMBL/GenBank/DDBJ databases">
        <title>Novel species in genus Nocardioides.</title>
        <authorList>
            <person name="Zhou H."/>
        </authorList>
    </citation>
    <scope>NUCLEOTIDE SEQUENCE [LARGE SCALE GENOMIC DNA]</scope>
    <source>
        <strain evidence="3 4">S-58</strain>
    </source>
</reference>
<dbReference type="EMBL" id="JAXQPW010000005">
    <property type="protein sequence ID" value="MDZ5662898.1"/>
    <property type="molecule type" value="Genomic_DNA"/>
</dbReference>
<dbReference type="Proteomes" id="UP001291999">
    <property type="component" value="Unassembled WGS sequence"/>
</dbReference>
<evidence type="ECO:0000313" key="4">
    <source>
        <dbReference type="Proteomes" id="UP001291999"/>
    </source>
</evidence>
<dbReference type="SUPFAM" id="SSF53850">
    <property type="entry name" value="Periplasmic binding protein-like II"/>
    <property type="match status" value="1"/>
</dbReference>
<feature type="domain" description="ABC-type glycine betaine transport system substrate-binding" evidence="2">
    <location>
        <begin position="40"/>
        <end position="303"/>
    </location>
</feature>
<dbReference type="Gene3D" id="3.40.190.120">
    <property type="entry name" value="Osmoprotection protein (prox), domain 2"/>
    <property type="match status" value="1"/>
</dbReference>
<comment type="caution">
    <text evidence="3">The sequence shown here is derived from an EMBL/GenBank/DDBJ whole genome shotgun (WGS) entry which is preliminary data.</text>
</comment>
<keyword evidence="4" id="KW-1185">Reference proteome</keyword>
<accession>A0ABU5KD51</accession>
<proteinExistence type="predicted"/>
<dbReference type="RefSeq" id="WP_322424832.1">
    <property type="nucleotide sequence ID" value="NZ_JAXQPW010000005.1"/>
</dbReference>
<evidence type="ECO:0000256" key="1">
    <source>
        <dbReference type="SAM" id="SignalP"/>
    </source>
</evidence>
<feature type="chain" id="PRO_5047337743" evidence="1">
    <location>
        <begin position="19"/>
        <end position="313"/>
    </location>
</feature>
<evidence type="ECO:0000259" key="2">
    <source>
        <dbReference type="Pfam" id="PF04069"/>
    </source>
</evidence>